<dbReference type="InterPro" id="IPR004776">
    <property type="entry name" value="Mem_transp_PIN-like"/>
</dbReference>
<evidence type="ECO:0000256" key="3">
    <source>
        <dbReference type="ARBA" id="ARBA00022448"/>
    </source>
</evidence>
<feature type="transmembrane region" description="Helical" evidence="8">
    <location>
        <begin position="187"/>
        <end position="204"/>
    </location>
</feature>
<sequence>MPHMQALLNTVLPVALVVFSGYLMGKRIPMDLTTLSRLTLYLLVPALIFDAMYRAEYSREGLVDLALGFTLTYLLLFLAITGMARLLGLSPEAAKSLLVCSLFPNSGNMGLSLVYFALGEEGLRRAVVYFILSSVVMFGLGPAFIRGGGLKEGLLFTLRLPLFYALLLGLLLKTLGVSLPFRLDEGLRLMGQAAIPVLLLTLGMQMSQTRFQVGAFEGVASSLRLLVAPLLAYGVGFILGLPRLEHQVLVLQSATPVAVNAFLLTREFGGEALRVARSVVVSTFLAFLTIPLFLLLIGVR</sequence>
<keyword evidence="6 8" id="KW-1133">Transmembrane helix</keyword>
<proteinExistence type="inferred from homology"/>
<evidence type="ECO:0000256" key="2">
    <source>
        <dbReference type="ARBA" id="ARBA00010145"/>
    </source>
</evidence>
<dbReference type="InterPro" id="IPR038770">
    <property type="entry name" value="Na+/solute_symporter_sf"/>
</dbReference>
<evidence type="ECO:0000256" key="5">
    <source>
        <dbReference type="ARBA" id="ARBA00022692"/>
    </source>
</evidence>
<feature type="transmembrane region" description="Helical" evidence="8">
    <location>
        <begin position="96"/>
        <end position="116"/>
    </location>
</feature>
<evidence type="ECO:0000256" key="7">
    <source>
        <dbReference type="ARBA" id="ARBA00023136"/>
    </source>
</evidence>
<dbReference type="Gene3D" id="1.20.1530.20">
    <property type="match status" value="1"/>
</dbReference>
<feature type="transmembrane region" description="Helical" evidence="8">
    <location>
        <begin position="65"/>
        <end position="84"/>
    </location>
</feature>
<evidence type="ECO:0000256" key="8">
    <source>
        <dbReference type="SAM" id="Phobius"/>
    </source>
</evidence>
<name>A0A430RK18_THESC</name>
<dbReference type="EMBL" id="PELV01000372">
    <property type="protein sequence ID" value="RTH15794.1"/>
    <property type="molecule type" value="Genomic_DNA"/>
</dbReference>
<feature type="transmembrane region" description="Helical" evidence="8">
    <location>
        <begin position="278"/>
        <end position="299"/>
    </location>
</feature>
<comment type="subcellular location">
    <subcellularLocation>
        <location evidence="1">Cell membrane</location>
        <topology evidence="1">Multi-pass membrane protein</topology>
    </subcellularLocation>
</comment>
<evidence type="ECO:0000256" key="4">
    <source>
        <dbReference type="ARBA" id="ARBA00022475"/>
    </source>
</evidence>
<comment type="similarity">
    <text evidence="2">Belongs to the auxin efflux carrier (TC 2.A.69) family.</text>
</comment>
<protein>
    <submittedName>
        <fullName evidence="9">Transporter</fullName>
    </submittedName>
</protein>
<dbReference type="GO" id="GO:0055085">
    <property type="term" value="P:transmembrane transport"/>
    <property type="evidence" value="ECO:0007669"/>
    <property type="project" value="InterPro"/>
</dbReference>
<feature type="transmembrane region" description="Helical" evidence="8">
    <location>
        <begin position="6"/>
        <end position="23"/>
    </location>
</feature>
<dbReference type="RefSeq" id="WP_126203489.1">
    <property type="nucleotide sequence ID" value="NZ_PELV01000372.1"/>
</dbReference>
<gene>
    <name evidence="9" type="ORF">CSW41_09850</name>
</gene>
<dbReference type="GO" id="GO:0005886">
    <property type="term" value="C:plasma membrane"/>
    <property type="evidence" value="ECO:0007669"/>
    <property type="project" value="UniProtKB-SubCell"/>
</dbReference>
<feature type="transmembrane region" description="Helical" evidence="8">
    <location>
        <begin position="128"/>
        <end position="148"/>
    </location>
</feature>
<keyword evidence="3" id="KW-0813">Transport</keyword>
<organism evidence="9 10">
    <name type="scientific">Thermus scotoductus</name>
    <dbReference type="NCBI Taxonomy" id="37636"/>
    <lineage>
        <taxon>Bacteria</taxon>
        <taxon>Thermotogati</taxon>
        <taxon>Deinococcota</taxon>
        <taxon>Deinococci</taxon>
        <taxon>Thermales</taxon>
        <taxon>Thermaceae</taxon>
        <taxon>Thermus</taxon>
    </lineage>
</organism>
<reference evidence="9 10" key="1">
    <citation type="journal article" date="2019" name="Extremophiles">
        <title>Biogeography of thermophiles and predominance of Thermus scotoductus in domestic water heaters.</title>
        <authorList>
            <person name="Wilpiszeski R.L."/>
            <person name="Zhang Z."/>
            <person name="House C.H."/>
        </authorList>
    </citation>
    <scope>NUCLEOTIDE SEQUENCE [LARGE SCALE GENOMIC DNA]</scope>
    <source>
        <strain evidence="9 10">28_S28</strain>
    </source>
</reference>
<dbReference type="AlphaFoldDB" id="A0A430RK18"/>
<evidence type="ECO:0000256" key="1">
    <source>
        <dbReference type="ARBA" id="ARBA00004651"/>
    </source>
</evidence>
<feature type="transmembrane region" description="Helical" evidence="8">
    <location>
        <begin position="225"/>
        <end position="242"/>
    </location>
</feature>
<keyword evidence="4" id="KW-1003">Cell membrane</keyword>
<dbReference type="Pfam" id="PF03547">
    <property type="entry name" value="Mem_trans"/>
    <property type="match status" value="2"/>
</dbReference>
<evidence type="ECO:0000313" key="10">
    <source>
        <dbReference type="Proteomes" id="UP000287439"/>
    </source>
</evidence>
<feature type="transmembrane region" description="Helical" evidence="8">
    <location>
        <begin position="160"/>
        <end position="181"/>
    </location>
</feature>
<dbReference type="PANTHER" id="PTHR36838">
    <property type="entry name" value="AUXIN EFFLUX CARRIER FAMILY PROTEIN"/>
    <property type="match status" value="1"/>
</dbReference>
<dbReference type="Proteomes" id="UP000287439">
    <property type="component" value="Unassembled WGS sequence"/>
</dbReference>
<keyword evidence="5 8" id="KW-0812">Transmembrane</keyword>
<keyword evidence="7 8" id="KW-0472">Membrane</keyword>
<evidence type="ECO:0000256" key="6">
    <source>
        <dbReference type="ARBA" id="ARBA00022989"/>
    </source>
</evidence>
<feature type="transmembrane region" description="Helical" evidence="8">
    <location>
        <begin position="248"/>
        <end position="266"/>
    </location>
</feature>
<feature type="transmembrane region" description="Helical" evidence="8">
    <location>
        <begin position="35"/>
        <end position="53"/>
    </location>
</feature>
<comment type="caution">
    <text evidence="9">The sequence shown here is derived from an EMBL/GenBank/DDBJ whole genome shotgun (WGS) entry which is preliminary data.</text>
</comment>
<dbReference type="PANTHER" id="PTHR36838:SF1">
    <property type="entry name" value="SLR1864 PROTEIN"/>
    <property type="match status" value="1"/>
</dbReference>
<evidence type="ECO:0000313" key="9">
    <source>
        <dbReference type="EMBL" id="RTH15794.1"/>
    </source>
</evidence>
<accession>A0A430RK18</accession>